<name>A0AAN9QK75_CANGL</name>
<keyword evidence="2" id="KW-1185">Reference proteome</keyword>
<dbReference type="Proteomes" id="UP001367508">
    <property type="component" value="Unassembled WGS sequence"/>
</dbReference>
<comment type="caution">
    <text evidence="1">The sequence shown here is derived from an EMBL/GenBank/DDBJ whole genome shotgun (WGS) entry which is preliminary data.</text>
</comment>
<organism evidence="1 2">
    <name type="scientific">Canavalia gladiata</name>
    <name type="common">Sword bean</name>
    <name type="synonym">Dolichos gladiatus</name>
    <dbReference type="NCBI Taxonomy" id="3824"/>
    <lineage>
        <taxon>Eukaryota</taxon>
        <taxon>Viridiplantae</taxon>
        <taxon>Streptophyta</taxon>
        <taxon>Embryophyta</taxon>
        <taxon>Tracheophyta</taxon>
        <taxon>Spermatophyta</taxon>
        <taxon>Magnoliopsida</taxon>
        <taxon>eudicotyledons</taxon>
        <taxon>Gunneridae</taxon>
        <taxon>Pentapetalae</taxon>
        <taxon>rosids</taxon>
        <taxon>fabids</taxon>
        <taxon>Fabales</taxon>
        <taxon>Fabaceae</taxon>
        <taxon>Papilionoideae</taxon>
        <taxon>50 kb inversion clade</taxon>
        <taxon>NPAAA clade</taxon>
        <taxon>indigoferoid/millettioid clade</taxon>
        <taxon>Phaseoleae</taxon>
        <taxon>Canavalia</taxon>
    </lineage>
</organism>
<sequence>MWSPKREWVHILGRIMFRKSHDKIRDGENMGHKRVSRKRKTPLYNSSKIARPSLSILSLLFLSAAFQTLEILKLRA</sequence>
<accession>A0AAN9QK75</accession>
<evidence type="ECO:0000313" key="1">
    <source>
        <dbReference type="EMBL" id="KAK7337716.1"/>
    </source>
</evidence>
<evidence type="ECO:0000313" key="2">
    <source>
        <dbReference type="Proteomes" id="UP001367508"/>
    </source>
</evidence>
<dbReference type="AlphaFoldDB" id="A0AAN9QK75"/>
<protein>
    <submittedName>
        <fullName evidence="1">Uncharacterized protein</fullName>
    </submittedName>
</protein>
<dbReference type="EMBL" id="JAYMYQ010000004">
    <property type="protein sequence ID" value="KAK7337716.1"/>
    <property type="molecule type" value="Genomic_DNA"/>
</dbReference>
<reference evidence="1 2" key="1">
    <citation type="submission" date="2024-01" db="EMBL/GenBank/DDBJ databases">
        <title>The genomes of 5 underutilized Papilionoideae crops provide insights into root nodulation and disease resistanc.</title>
        <authorList>
            <person name="Jiang F."/>
        </authorList>
    </citation>
    <scope>NUCLEOTIDE SEQUENCE [LARGE SCALE GENOMIC DNA]</scope>
    <source>
        <strain evidence="1">LVBAO_FW01</strain>
        <tissue evidence="1">Leaves</tissue>
    </source>
</reference>
<gene>
    <name evidence="1" type="ORF">VNO77_18302</name>
</gene>
<proteinExistence type="predicted"/>